<comment type="subcellular location">
    <subcellularLocation>
        <location evidence="2">Cytoplasm</location>
    </subcellularLocation>
    <subcellularLocation>
        <location evidence="1">Nucleus</location>
    </subcellularLocation>
</comment>
<evidence type="ECO:0000259" key="17">
    <source>
        <dbReference type="PROSITE" id="PS50886"/>
    </source>
</evidence>
<evidence type="ECO:0000256" key="15">
    <source>
        <dbReference type="RuleBase" id="RU361234"/>
    </source>
</evidence>
<evidence type="ECO:0000256" key="10">
    <source>
        <dbReference type="ARBA" id="ARBA00022917"/>
    </source>
</evidence>
<dbReference type="Gene3D" id="1.10.240.10">
    <property type="entry name" value="Tyrosyl-Transfer RNA Synthetase"/>
    <property type="match status" value="2"/>
</dbReference>
<evidence type="ECO:0000256" key="4">
    <source>
        <dbReference type="ARBA" id="ARBA00022490"/>
    </source>
</evidence>
<comment type="similarity">
    <text evidence="3 15">Belongs to the class-I aminoacyl-tRNA synthetase family.</text>
</comment>
<protein>
    <recommendedName>
        <fullName evidence="15">Tyrosine--tRNA ligase</fullName>
        <ecNumber evidence="15">6.1.1.1</ecNumber>
    </recommendedName>
    <alternativeName>
        <fullName evidence="15">Tyrosyl-tRNA synthetase</fullName>
    </alternativeName>
</protein>
<evidence type="ECO:0000256" key="9">
    <source>
        <dbReference type="ARBA" id="ARBA00022884"/>
    </source>
</evidence>
<organism evidence="20">
    <name type="scientific">Rodentolepis nana</name>
    <name type="common">Dwarf tapeworm</name>
    <name type="synonym">Hymenolepis nana</name>
    <dbReference type="NCBI Taxonomy" id="102285"/>
    <lineage>
        <taxon>Eukaryota</taxon>
        <taxon>Metazoa</taxon>
        <taxon>Spiralia</taxon>
        <taxon>Lophotrochozoa</taxon>
        <taxon>Platyhelminthes</taxon>
        <taxon>Cestoda</taxon>
        <taxon>Eucestoda</taxon>
        <taxon>Cyclophyllidea</taxon>
        <taxon>Hymenolepididae</taxon>
        <taxon>Rodentolepis</taxon>
    </lineage>
</organism>
<dbReference type="GO" id="GO:0005634">
    <property type="term" value="C:nucleus"/>
    <property type="evidence" value="ECO:0007669"/>
    <property type="project" value="UniProtKB-SubCell"/>
</dbReference>
<dbReference type="InterPro" id="IPR050489">
    <property type="entry name" value="Tyr-tRNA_synthase"/>
</dbReference>
<accession>A0A0R3TKV5</accession>
<gene>
    <name evidence="18" type="ORF">HNAJ_LOCUS7828</name>
</gene>
<dbReference type="InterPro" id="IPR002547">
    <property type="entry name" value="tRNA-bd_dom"/>
</dbReference>
<evidence type="ECO:0000256" key="3">
    <source>
        <dbReference type="ARBA" id="ARBA00005594"/>
    </source>
</evidence>
<dbReference type="SUPFAM" id="SSF52374">
    <property type="entry name" value="Nucleotidylyl transferase"/>
    <property type="match status" value="2"/>
</dbReference>
<dbReference type="Proteomes" id="UP000278807">
    <property type="component" value="Unassembled WGS sequence"/>
</dbReference>
<dbReference type="CDD" id="cd02153">
    <property type="entry name" value="tRNA_bindingDomain"/>
    <property type="match status" value="1"/>
</dbReference>
<evidence type="ECO:0000256" key="13">
    <source>
        <dbReference type="ARBA" id="ARBA00048400"/>
    </source>
</evidence>
<dbReference type="GO" id="GO:0005524">
    <property type="term" value="F:ATP binding"/>
    <property type="evidence" value="ECO:0007669"/>
    <property type="project" value="UniProtKB-KW"/>
</dbReference>
<dbReference type="WBParaSite" id="HNAJ_0000783201-mRNA-1">
    <property type="protein sequence ID" value="HNAJ_0000783201-mRNA-1"/>
    <property type="gene ID" value="HNAJ_0000783201"/>
</dbReference>
<dbReference type="SUPFAM" id="SSF50249">
    <property type="entry name" value="Nucleic acid-binding proteins"/>
    <property type="match status" value="1"/>
</dbReference>
<dbReference type="InterPro" id="IPR002307">
    <property type="entry name" value="Tyr-tRNA-ligase"/>
</dbReference>
<keyword evidence="8 15" id="KW-0067">ATP-binding</keyword>
<dbReference type="GO" id="GO:0000049">
    <property type="term" value="F:tRNA binding"/>
    <property type="evidence" value="ECO:0007669"/>
    <property type="project" value="UniProtKB-UniRule"/>
</dbReference>
<evidence type="ECO:0000256" key="14">
    <source>
        <dbReference type="PROSITE-ProRule" id="PRU00209"/>
    </source>
</evidence>
<sequence>MNSTGRKQSDIDNDICRNPEMREVVGDADLRKTLHKSGEKVFQVYWGTATTGKPHVAYFVPICKIADMLHAGAKVTILFADLHAYLDNIKSPWSILCHRANYYETVIKAMLESVGVSLDKLFFVRGSEYELTRSYSEDVYRICADTSIRDARKAGAEVVKQVANPLVSGLLYPLLQALDEEYLHVDAQFGGIDQRKIFMMCERILPRLGYRKRIHLMNPMVPGLTGGKMSASEAASKIDLLESSADLRMKLNSASCPPGQTAADGNGVLAFIKFVVFPLIRLKKADSGVTINAKTFSTYEELEAAYIAGDSNVTDGALKDCIFEHLDPPMEVVRNRFKNPKLVNLLADAYPTDEAACAAKHATESANASLFMKNDQLTELKGTLDSLQQTMRITKEGPGLLAAATVFGLDKEKIVNSLSGRVVRVLWSVKPTGLPHLGLYLPIRDLALLSKHLGFIIIVVIDDIGAFLEGKCPWNQRESRFKLYETVITGLIKSACGDMKYFRIVRGSHFKCEGSYMLDLYRLVSLVPENDAAGCSGAISSAQLKALGSDDTEDEGTGANLSALLLPCMKLLDAYHLKADIRVGSPSSIEKQELFAQKFLPRFDKKFKMPFYAVNTMLPALISSADVTVMPCPSMSPFVPSLRDPQMAHSVAAQAQAKVLADQCIPLVEPAVPGTNVSTLPNNSTFVMPALKRRLKQTFCQPGNDKLNPILDILKMVIIPEFKRDAVDHIVLPRPPKHGGPIHVKLEECELDEDSKCRLDDIFASEDLHPGDLKTALEEFIEKHLRSRLTKHLPDAQTLNALIDDAFPVPSKKGKNKPNQSSKPKESIKEDRRPKGSSDKAAAFDPMMLEFCVGEIVAVDSHPNSTDYKVCRVSFGGKKNCTSVISLPKDDLINKKAIFMTNLKPTVIEGVTSEVKVVCVDEKHLFDIPEHPVGTKLQFKLIGKGGAPKGKQVASPVTIIDYAGHPGWQAFFADIYRDSGNLCWRNNWRLMVA</sequence>
<evidence type="ECO:0000313" key="19">
    <source>
        <dbReference type="Proteomes" id="UP000278807"/>
    </source>
</evidence>
<dbReference type="InterPro" id="IPR014729">
    <property type="entry name" value="Rossmann-like_a/b/a_fold"/>
</dbReference>
<keyword evidence="6 15" id="KW-0436">Ligase</keyword>
<dbReference type="Pfam" id="PF01588">
    <property type="entry name" value="tRNA_bind"/>
    <property type="match status" value="1"/>
</dbReference>
<evidence type="ECO:0000256" key="8">
    <source>
        <dbReference type="ARBA" id="ARBA00022840"/>
    </source>
</evidence>
<keyword evidence="10 15" id="KW-0648">Protein biosynthesis</keyword>
<evidence type="ECO:0000313" key="20">
    <source>
        <dbReference type="WBParaSite" id="HNAJ_0000783201-mRNA-1"/>
    </source>
</evidence>
<evidence type="ECO:0000256" key="1">
    <source>
        <dbReference type="ARBA" id="ARBA00004123"/>
    </source>
</evidence>
<keyword evidence="7 15" id="KW-0547">Nucleotide-binding</keyword>
<name>A0A0R3TKV5_RODNA</name>
<keyword evidence="11 15" id="KW-0030">Aminoacyl-tRNA synthetase</keyword>
<dbReference type="InterPro" id="IPR012340">
    <property type="entry name" value="NA-bd_OB-fold"/>
</dbReference>
<dbReference type="InterPro" id="IPR002305">
    <property type="entry name" value="aa-tRNA-synth_Ic"/>
</dbReference>
<dbReference type="PROSITE" id="PS50886">
    <property type="entry name" value="TRBD"/>
    <property type="match status" value="1"/>
</dbReference>
<dbReference type="PANTHER" id="PTHR46264">
    <property type="entry name" value="TYROSINE-TRNA LIGASE"/>
    <property type="match status" value="1"/>
</dbReference>
<dbReference type="PRINTS" id="PR01040">
    <property type="entry name" value="TRNASYNTHTYR"/>
</dbReference>
<dbReference type="GO" id="GO:0006437">
    <property type="term" value="P:tyrosyl-tRNA aminoacylation"/>
    <property type="evidence" value="ECO:0007669"/>
    <property type="project" value="InterPro"/>
</dbReference>
<feature type="compositionally biased region" description="Basic and acidic residues" evidence="16">
    <location>
        <begin position="823"/>
        <end position="838"/>
    </location>
</feature>
<dbReference type="EMBL" id="UZAE01012136">
    <property type="protein sequence ID" value="VDO03688.1"/>
    <property type="molecule type" value="Genomic_DNA"/>
</dbReference>
<proteinExistence type="inferred from homology"/>
<evidence type="ECO:0000256" key="7">
    <source>
        <dbReference type="ARBA" id="ARBA00022741"/>
    </source>
</evidence>
<dbReference type="NCBIfam" id="TIGR00234">
    <property type="entry name" value="tyrS"/>
    <property type="match status" value="1"/>
</dbReference>
<dbReference type="AlphaFoldDB" id="A0A0R3TKV5"/>
<reference evidence="18 19" key="2">
    <citation type="submission" date="2018-11" db="EMBL/GenBank/DDBJ databases">
        <authorList>
            <consortium name="Pathogen Informatics"/>
        </authorList>
    </citation>
    <scope>NUCLEOTIDE SEQUENCE [LARGE SCALE GENOMIC DNA]</scope>
</reference>
<comment type="catalytic activity">
    <reaction evidence="13">
        <text>tRNA(Tyr) + L-tyrosine + ATP = L-tyrosyl-tRNA(Tyr) + AMP + diphosphate + H(+)</text>
        <dbReference type="Rhea" id="RHEA:10220"/>
        <dbReference type="Rhea" id="RHEA-COMP:9706"/>
        <dbReference type="Rhea" id="RHEA-COMP:9707"/>
        <dbReference type="ChEBI" id="CHEBI:15378"/>
        <dbReference type="ChEBI" id="CHEBI:30616"/>
        <dbReference type="ChEBI" id="CHEBI:33019"/>
        <dbReference type="ChEBI" id="CHEBI:58315"/>
        <dbReference type="ChEBI" id="CHEBI:78442"/>
        <dbReference type="ChEBI" id="CHEBI:78536"/>
        <dbReference type="ChEBI" id="CHEBI:456215"/>
        <dbReference type="EC" id="6.1.1.1"/>
    </reaction>
    <physiologicalReaction direction="left-to-right" evidence="13">
        <dbReference type="Rhea" id="RHEA:10221"/>
    </physiologicalReaction>
</comment>
<dbReference type="Gene3D" id="3.40.50.620">
    <property type="entry name" value="HUPs"/>
    <property type="match status" value="2"/>
</dbReference>
<keyword evidence="5 14" id="KW-0820">tRNA-binding</keyword>
<dbReference type="EC" id="6.1.1.1" evidence="15"/>
<feature type="domain" description="TRNA-binding" evidence="17">
    <location>
        <begin position="845"/>
        <end position="954"/>
    </location>
</feature>
<dbReference type="GO" id="GO:0005737">
    <property type="term" value="C:cytoplasm"/>
    <property type="evidence" value="ECO:0007669"/>
    <property type="project" value="UniProtKB-SubCell"/>
</dbReference>
<evidence type="ECO:0000256" key="16">
    <source>
        <dbReference type="SAM" id="MobiDB-lite"/>
    </source>
</evidence>
<dbReference type="PANTHER" id="PTHR46264:SF4">
    <property type="entry name" value="TYROSINE--TRNA LIGASE, CYTOPLASMIC"/>
    <property type="match status" value="1"/>
</dbReference>
<keyword evidence="19" id="KW-1185">Reference proteome</keyword>
<dbReference type="Pfam" id="PF00579">
    <property type="entry name" value="tRNA-synt_1b"/>
    <property type="match status" value="2"/>
</dbReference>
<dbReference type="GO" id="GO:0004831">
    <property type="term" value="F:tyrosine-tRNA ligase activity"/>
    <property type="evidence" value="ECO:0007669"/>
    <property type="project" value="UniProtKB-EC"/>
</dbReference>
<evidence type="ECO:0000256" key="6">
    <source>
        <dbReference type="ARBA" id="ARBA00022598"/>
    </source>
</evidence>
<keyword evidence="12" id="KW-0539">Nucleus</keyword>
<evidence type="ECO:0000256" key="5">
    <source>
        <dbReference type="ARBA" id="ARBA00022555"/>
    </source>
</evidence>
<feature type="region of interest" description="Disordered" evidence="16">
    <location>
        <begin position="807"/>
        <end position="840"/>
    </location>
</feature>
<dbReference type="STRING" id="102285.A0A0R3TKV5"/>
<dbReference type="Gene3D" id="2.40.50.140">
    <property type="entry name" value="Nucleic acid-binding proteins"/>
    <property type="match status" value="1"/>
</dbReference>
<dbReference type="OrthoDB" id="197206at2759"/>
<keyword evidence="9 14" id="KW-0694">RNA-binding</keyword>
<evidence type="ECO:0000256" key="11">
    <source>
        <dbReference type="ARBA" id="ARBA00023146"/>
    </source>
</evidence>
<evidence type="ECO:0000256" key="12">
    <source>
        <dbReference type="ARBA" id="ARBA00023242"/>
    </source>
</evidence>
<evidence type="ECO:0000313" key="18">
    <source>
        <dbReference type="EMBL" id="VDO03688.1"/>
    </source>
</evidence>
<keyword evidence="4" id="KW-0963">Cytoplasm</keyword>
<reference evidence="20" key="1">
    <citation type="submission" date="2017-02" db="UniProtKB">
        <authorList>
            <consortium name="WormBaseParasite"/>
        </authorList>
    </citation>
    <scope>IDENTIFICATION</scope>
</reference>
<evidence type="ECO:0000256" key="2">
    <source>
        <dbReference type="ARBA" id="ARBA00004496"/>
    </source>
</evidence>
<dbReference type="FunFam" id="3.40.50.620:FF:000040">
    <property type="entry name" value="Tyrosine--tRNA ligase"/>
    <property type="match status" value="1"/>
</dbReference>